<evidence type="ECO:0000256" key="10">
    <source>
        <dbReference type="ARBA" id="ARBA00022989"/>
    </source>
</evidence>
<dbReference type="FunFam" id="3.30.200.20:FF:000212">
    <property type="entry name" value="Proline-rich receptor-like protein kinase PERK8"/>
    <property type="match status" value="1"/>
</dbReference>
<feature type="compositionally biased region" description="Basic and acidic residues" evidence="16">
    <location>
        <begin position="47"/>
        <end position="60"/>
    </location>
</feature>
<accession>A0AAW0JI59</accession>
<evidence type="ECO:0000256" key="15">
    <source>
        <dbReference type="RuleBase" id="RU000304"/>
    </source>
</evidence>
<dbReference type="EMBL" id="PKMF04000558">
    <property type="protein sequence ID" value="KAK7825959.1"/>
    <property type="molecule type" value="Genomic_DNA"/>
</dbReference>
<evidence type="ECO:0000313" key="20">
    <source>
        <dbReference type="Proteomes" id="UP000237347"/>
    </source>
</evidence>
<dbReference type="Gene3D" id="1.10.510.10">
    <property type="entry name" value="Transferase(Phosphotransferase) domain 1"/>
    <property type="match status" value="1"/>
</dbReference>
<gene>
    <name evidence="19" type="primary">PERK1_1</name>
    <name evidence="19" type="ORF">CFP56_032613</name>
</gene>
<evidence type="ECO:0000256" key="4">
    <source>
        <dbReference type="ARBA" id="ARBA00022527"/>
    </source>
</evidence>
<keyword evidence="9 14" id="KW-0067">ATP-binding</keyword>
<feature type="binding site" evidence="14">
    <location>
        <position position="119"/>
    </location>
    <ligand>
        <name>ATP</name>
        <dbReference type="ChEBI" id="CHEBI:30616"/>
    </ligand>
</feature>
<reference evidence="19 20" key="1">
    <citation type="journal article" date="2018" name="Sci. Data">
        <title>The draft genome sequence of cork oak.</title>
        <authorList>
            <person name="Ramos A.M."/>
            <person name="Usie A."/>
            <person name="Barbosa P."/>
            <person name="Barros P.M."/>
            <person name="Capote T."/>
            <person name="Chaves I."/>
            <person name="Simoes F."/>
            <person name="Abreu I."/>
            <person name="Carrasquinho I."/>
            <person name="Faro C."/>
            <person name="Guimaraes J.B."/>
            <person name="Mendonca D."/>
            <person name="Nobrega F."/>
            <person name="Rodrigues L."/>
            <person name="Saibo N.J.M."/>
            <person name="Varela M.C."/>
            <person name="Egas C."/>
            <person name="Matos J."/>
            <person name="Miguel C.M."/>
            <person name="Oliveira M.M."/>
            <person name="Ricardo C.P."/>
            <person name="Goncalves S."/>
        </authorList>
    </citation>
    <scope>NUCLEOTIDE SEQUENCE [LARGE SCALE GENOMIC DNA]</scope>
    <source>
        <strain evidence="20">cv. HL8</strain>
    </source>
</reference>
<dbReference type="GO" id="GO:0005886">
    <property type="term" value="C:plasma membrane"/>
    <property type="evidence" value="ECO:0007669"/>
    <property type="project" value="UniProtKB-SubCell"/>
</dbReference>
<dbReference type="Pfam" id="PF07714">
    <property type="entry name" value="PK_Tyr_Ser-Thr"/>
    <property type="match status" value="1"/>
</dbReference>
<keyword evidence="20" id="KW-1185">Reference proteome</keyword>
<comment type="catalytic activity">
    <reaction evidence="13">
        <text>L-seryl-[protein] + ATP = O-phospho-L-seryl-[protein] + ADP + H(+)</text>
        <dbReference type="Rhea" id="RHEA:17989"/>
        <dbReference type="Rhea" id="RHEA-COMP:9863"/>
        <dbReference type="Rhea" id="RHEA-COMP:11604"/>
        <dbReference type="ChEBI" id="CHEBI:15378"/>
        <dbReference type="ChEBI" id="CHEBI:29999"/>
        <dbReference type="ChEBI" id="CHEBI:30616"/>
        <dbReference type="ChEBI" id="CHEBI:83421"/>
        <dbReference type="ChEBI" id="CHEBI:456216"/>
        <dbReference type="EC" id="2.7.11.1"/>
    </reaction>
</comment>
<keyword evidence="10 17" id="KW-1133">Transmembrane helix</keyword>
<evidence type="ECO:0000256" key="2">
    <source>
        <dbReference type="ARBA" id="ARBA00012513"/>
    </source>
</evidence>
<evidence type="ECO:0000256" key="12">
    <source>
        <dbReference type="ARBA" id="ARBA00047899"/>
    </source>
</evidence>
<keyword evidence="3" id="KW-1003">Cell membrane</keyword>
<evidence type="ECO:0000313" key="19">
    <source>
        <dbReference type="EMBL" id="KAK7825959.1"/>
    </source>
</evidence>
<keyword evidence="11 17" id="KW-0472">Membrane</keyword>
<evidence type="ECO:0000256" key="5">
    <source>
        <dbReference type="ARBA" id="ARBA00022679"/>
    </source>
</evidence>
<evidence type="ECO:0000256" key="8">
    <source>
        <dbReference type="ARBA" id="ARBA00022777"/>
    </source>
</evidence>
<dbReference type="InterPro" id="IPR001245">
    <property type="entry name" value="Ser-Thr/Tyr_kinase_cat_dom"/>
</dbReference>
<protein>
    <recommendedName>
        <fullName evidence="2">non-specific serine/threonine protein kinase</fullName>
        <ecNumber evidence="2">2.7.11.1</ecNumber>
    </recommendedName>
</protein>
<evidence type="ECO:0000256" key="1">
    <source>
        <dbReference type="ARBA" id="ARBA00004162"/>
    </source>
</evidence>
<feature type="region of interest" description="Disordered" evidence="16">
    <location>
        <begin position="343"/>
        <end position="369"/>
    </location>
</feature>
<evidence type="ECO:0000256" key="16">
    <source>
        <dbReference type="SAM" id="MobiDB-lite"/>
    </source>
</evidence>
<sequence length="369" mass="40857">MTPPPQSLPLIVGAVVGGFVLLGVLRYCIIWYRRKVDNQIPSISEDGISRPKPQPDEPKSDPTPTPSTGHPIALSQIIFSYEQLAIATNGFSENNFIGEGGFGHVHKGVLPNEKVVAVKQLKLESKQGEREFRAEVEVISRIHHKHLVSLVGYCISGEQRLLVYEFVPNGNLEYHLHGLESPTMNWPTRLKIAIGSAKGLAYLHEDCQPKIIHRDIKAANILLDSNFEAKGRPLLAQALEHGNFEAIVDPRLQNDYEPTELARMVACAAACVRHMARSRPRISQYITLLPFLHGKQIVRALEGYLSLDDLNEEISLGTAGNIDYGNDQYKEDLKKFRKMVPISHDQGSSECSGPSTDSALHQSVSSSES</sequence>
<keyword evidence="8" id="KW-0418">Kinase</keyword>
<feature type="compositionally biased region" description="Polar residues" evidence="16">
    <location>
        <begin position="345"/>
        <end position="369"/>
    </location>
</feature>
<feature type="domain" description="Protein kinase" evidence="18">
    <location>
        <begin position="91"/>
        <end position="369"/>
    </location>
</feature>
<dbReference type="InterPro" id="IPR011009">
    <property type="entry name" value="Kinase-like_dom_sf"/>
</dbReference>
<organism evidence="19 20">
    <name type="scientific">Quercus suber</name>
    <name type="common">Cork oak</name>
    <dbReference type="NCBI Taxonomy" id="58331"/>
    <lineage>
        <taxon>Eukaryota</taxon>
        <taxon>Viridiplantae</taxon>
        <taxon>Streptophyta</taxon>
        <taxon>Embryophyta</taxon>
        <taxon>Tracheophyta</taxon>
        <taxon>Spermatophyta</taxon>
        <taxon>Magnoliopsida</taxon>
        <taxon>eudicotyledons</taxon>
        <taxon>Gunneridae</taxon>
        <taxon>Pentapetalae</taxon>
        <taxon>rosids</taxon>
        <taxon>fabids</taxon>
        <taxon>Fagales</taxon>
        <taxon>Fagaceae</taxon>
        <taxon>Quercus</taxon>
    </lineage>
</organism>
<dbReference type="PANTHER" id="PTHR47982:SF33">
    <property type="entry name" value="PROLINE-RICH RECEPTOR-LIKE PROTEIN KINASE PERK15"/>
    <property type="match status" value="1"/>
</dbReference>
<dbReference type="SUPFAM" id="SSF56112">
    <property type="entry name" value="Protein kinase-like (PK-like)"/>
    <property type="match status" value="1"/>
</dbReference>
<keyword evidence="6 17" id="KW-0812">Transmembrane</keyword>
<dbReference type="GO" id="GO:0004674">
    <property type="term" value="F:protein serine/threonine kinase activity"/>
    <property type="evidence" value="ECO:0007669"/>
    <property type="project" value="UniProtKB-KW"/>
</dbReference>
<evidence type="ECO:0000256" key="14">
    <source>
        <dbReference type="PROSITE-ProRule" id="PRU10141"/>
    </source>
</evidence>
<evidence type="ECO:0000256" key="13">
    <source>
        <dbReference type="ARBA" id="ARBA00048679"/>
    </source>
</evidence>
<keyword evidence="5" id="KW-0808">Transferase</keyword>
<comment type="subcellular location">
    <subcellularLocation>
        <location evidence="1">Cell membrane</location>
        <topology evidence="1">Single-pass membrane protein</topology>
    </subcellularLocation>
</comment>
<proteinExistence type="inferred from homology"/>
<comment type="catalytic activity">
    <reaction evidence="12">
        <text>L-threonyl-[protein] + ATP = O-phospho-L-threonyl-[protein] + ADP + H(+)</text>
        <dbReference type="Rhea" id="RHEA:46608"/>
        <dbReference type="Rhea" id="RHEA-COMP:11060"/>
        <dbReference type="Rhea" id="RHEA-COMP:11605"/>
        <dbReference type="ChEBI" id="CHEBI:15378"/>
        <dbReference type="ChEBI" id="CHEBI:30013"/>
        <dbReference type="ChEBI" id="CHEBI:30616"/>
        <dbReference type="ChEBI" id="CHEBI:61977"/>
        <dbReference type="ChEBI" id="CHEBI:456216"/>
        <dbReference type="EC" id="2.7.11.1"/>
    </reaction>
</comment>
<evidence type="ECO:0000256" key="11">
    <source>
        <dbReference type="ARBA" id="ARBA00023136"/>
    </source>
</evidence>
<dbReference type="SMART" id="SM00220">
    <property type="entry name" value="S_TKc"/>
    <property type="match status" value="1"/>
</dbReference>
<dbReference type="EC" id="2.7.11.1" evidence="2"/>
<dbReference type="AlphaFoldDB" id="A0AAW0JI59"/>
<comment type="caution">
    <text evidence="19">The sequence shown here is derived from an EMBL/GenBank/DDBJ whole genome shotgun (WGS) entry which is preliminary data.</text>
</comment>
<comment type="similarity">
    <text evidence="15">Belongs to the protein kinase superfamily.</text>
</comment>
<feature type="transmembrane region" description="Helical" evidence="17">
    <location>
        <begin position="6"/>
        <end position="25"/>
    </location>
</feature>
<dbReference type="PROSITE" id="PS00108">
    <property type="entry name" value="PROTEIN_KINASE_ST"/>
    <property type="match status" value="1"/>
</dbReference>
<dbReference type="Proteomes" id="UP000237347">
    <property type="component" value="Unassembled WGS sequence"/>
</dbReference>
<evidence type="ECO:0000256" key="9">
    <source>
        <dbReference type="ARBA" id="ARBA00022840"/>
    </source>
</evidence>
<dbReference type="PANTHER" id="PTHR47982">
    <property type="entry name" value="PROLINE-RICH RECEPTOR-LIKE PROTEIN KINASE PERK4"/>
    <property type="match status" value="1"/>
</dbReference>
<dbReference type="InterPro" id="IPR000719">
    <property type="entry name" value="Prot_kinase_dom"/>
</dbReference>
<evidence type="ECO:0000259" key="18">
    <source>
        <dbReference type="PROSITE" id="PS50011"/>
    </source>
</evidence>
<dbReference type="InterPro" id="IPR047117">
    <property type="entry name" value="PERK1-13-like"/>
</dbReference>
<evidence type="ECO:0000256" key="17">
    <source>
        <dbReference type="SAM" id="Phobius"/>
    </source>
</evidence>
<keyword evidence="4 15" id="KW-0723">Serine/threonine-protein kinase</keyword>
<dbReference type="Gene3D" id="3.30.200.20">
    <property type="entry name" value="Phosphorylase Kinase, domain 1"/>
    <property type="match status" value="1"/>
</dbReference>
<dbReference type="InterPro" id="IPR017441">
    <property type="entry name" value="Protein_kinase_ATP_BS"/>
</dbReference>
<name>A0AAW0JI59_QUESU</name>
<dbReference type="PROSITE" id="PS50011">
    <property type="entry name" value="PROTEIN_KINASE_DOM"/>
    <property type="match status" value="1"/>
</dbReference>
<evidence type="ECO:0000256" key="7">
    <source>
        <dbReference type="ARBA" id="ARBA00022741"/>
    </source>
</evidence>
<feature type="region of interest" description="Disordered" evidence="16">
    <location>
        <begin position="42"/>
        <end position="67"/>
    </location>
</feature>
<dbReference type="GO" id="GO:0005524">
    <property type="term" value="F:ATP binding"/>
    <property type="evidence" value="ECO:0007669"/>
    <property type="project" value="UniProtKB-UniRule"/>
</dbReference>
<evidence type="ECO:0000256" key="6">
    <source>
        <dbReference type="ARBA" id="ARBA00022692"/>
    </source>
</evidence>
<dbReference type="InterPro" id="IPR008271">
    <property type="entry name" value="Ser/Thr_kinase_AS"/>
</dbReference>
<evidence type="ECO:0000256" key="3">
    <source>
        <dbReference type="ARBA" id="ARBA00022475"/>
    </source>
</evidence>
<keyword evidence="7 14" id="KW-0547">Nucleotide-binding</keyword>
<dbReference type="PROSITE" id="PS00107">
    <property type="entry name" value="PROTEIN_KINASE_ATP"/>
    <property type="match status" value="1"/>
</dbReference>